<evidence type="ECO:0000256" key="3">
    <source>
        <dbReference type="ARBA" id="ARBA00023054"/>
    </source>
</evidence>
<dbReference type="PANTHER" id="PTHR18921:SF2">
    <property type="entry name" value="THYROID RECEPTOR-INTERACTING PROTEIN 11"/>
    <property type="match status" value="1"/>
</dbReference>
<dbReference type="EMBL" id="PJQM01000385">
    <property type="protein sequence ID" value="RCI05447.1"/>
    <property type="molecule type" value="Genomic_DNA"/>
</dbReference>
<comment type="caution">
    <text evidence="7">The sequence shown here is derived from an EMBL/GenBank/DDBJ whole genome shotgun (WGS) entry which is preliminary data.</text>
</comment>
<dbReference type="OrthoDB" id="425925at2759"/>
<dbReference type="InterPro" id="IPR000237">
    <property type="entry name" value="GRIP_dom"/>
</dbReference>
<dbReference type="STRING" id="4846.A0A367KTH5"/>
<dbReference type="PROSITE" id="PS50913">
    <property type="entry name" value="GRIP"/>
    <property type="match status" value="1"/>
</dbReference>
<name>A0A367KTH5_RHIST</name>
<feature type="region of interest" description="Disordered" evidence="5">
    <location>
        <begin position="50"/>
        <end position="79"/>
    </location>
</feature>
<accession>A0A367KTH5</accession>
<evidence type="ECO:0000313" key="8">
    <source>
        <dbReference type="Proteomes" id="UP000253551"/>
    </source>
</evidence>
<keyword evidence="3 4" id="KW-0175">Coiled coil</keyword>
<dbReference type="GO" id="GO:0007030">
    <property type="term" value="P:Golgi organization"/>
    <property type="evidence" value="ECO:0007669"/>
    <property type="project" value="TreeGrafter"/>
</dbReference>
<feature type="compositionally biased region" description="Polar residues" evidence="5">
    <location>
        <begin position="574"/>
        <end position="586"/>
    </location>
</feature>
<dbReference type="GO" id="GO:0031267">
    <property type="term" value="F:small GTPase binding"/>
    <property type="evidence" value="ECO:0007669"/>
    <property type="project" value="TreeGrafter"/>
</dbReference>
<gene>
    <name evidence="7" type="ORF">CU098_003509</name>
</gene>
<feature type="region of interest" description="Disordered" evidence="5">
    <location>
        <begin position="573"/>
        <end position="592"/>
    </location>
</feature>
<organism evidence="7 8">
    <name type="scientific">Rhizopus stolonifer</name>
    <name type="common">Rhizopus nigricans</name>
    <dbReference type="NCBI Taxonomy" id="4846"/>
    <lineage>
        <taxon>Eukaryota</taxon>
        <taxon>Fungi</taxon>
        <taxon>Fungi incertae sedis</taxon>
        <taxon>Mucoromycota</taxon>
        <taxon>Mucoromycotina</taxon>
        <taxon>Mucoromycetes</taxon>
        <taxon>Mucorales</taxon>
        <taxon>Mucorineae</taxon>
        <taxon>Rhizopodaceae</taxon>
        <taxon>Rhizopus</taxon>
    </lineage>
</organism>
<sequence>MSDEDTRLKEYEKREAALKEKLKEEHAQLLNFQKKLTQAGSHLKTLAQENTTLKKTLTETKTKQDELSSRVQELETSLKETKQGHQKEIKQLVDILEESTAPEEKTIPDVSTSTLLDSYIKSVQKRLNKPKKEQQETLKATIERLNKEIQELKKAHPIEAIENSLRDVLQDPENGNMDSSAPPSILLLLERLRSILQEQKSTIDNANKASQSLVEDTTKDLKRHITQLNMTINNLTEEKEQAISEKENIELQMAIVDTLQDKINQLETKLTETEKEKAKSQEREKQLSQEHQSLLGKLSHIKETLVPRLEQDKQLRQRVAELTEELESVTRELEQCRSNMMVRDEETSIQFEKKDAVIAQLSQKLEQVHQEREEYEQLSMQLDAQCNQLHEELDQKTTQLEQLKAKMEVDRMEYESQKASLSNLQTVLEEFQATKDVEMQTAVEHIERQLQVAKKSWAEYEERAHLAEAALEKLQKDIGKTQQYEKEIKEKNLLIGKLRHEAIILNEHLVEAMRKLKEETSESNVDRQLISNLLIGFLMAPRGDRKRYDILTIMSNVLQLSEEQKEQIGLVRPKNSTHLQPGSPTTEHPPKESFTDAWISFLLKESSPLRRNRSAVSLPSSENIEL</sequence>
<dbReference type="GO" id="GO:0006888">
    <property type="term" value="P:endoplasmic reticulum to Golgi vesicle-mediated transport"/>
    <property type="evidence" value="ECO:0007669"/>
    <property type="project" value="TreeGrafter"/>
</dbReference>
<reference evidence="7 8" key="1">
    <citation type="journal article" date="2018" name="G3 (Bethesda)">
        <title>Phylogenetic and Phylogenomic Definition of Rhizopus Species.</title>
        <authorList>
            <person name="Gryganskyi A.P."/>
            <person name="Golan J."/>
            <person name="Dolatabadi S."/>
            <person name="Mondo S."/>
            <person name="Robb S."/>
            <person name="Idnurm A."/>
            <person name="Muszewska A."/>
            <person name="Steczkiewicz K."/>
            <person name="Masonjones S."/>
            <person name="Liao H.L."/>
            <person name="Gajdeczka M.T."/>
            <person name="Anike F."/>
            <person name="Vuek A."/>
            <person name="Anishchenko I.M."/>
            <person name="Voigt K."/>
            <person name="de Hoog G.S."/>
            <person name="Smith M.E."/>
            <person name="Heitman J."/>
            <person name="Vilgalys R."/>
            <person name="Stajich J.E."/>
        </authorList>
    </citation>
    <scope>NUCLEOTIDE SEQUENCE [LARGE SCALE GENOMIC DNA]</scope>
    <source>
        <strain evidence="7 8">LSU 92-RS-03</strain>
    </source>
</reference>
<comment type="subcellular location">
    <subcellularLocation>
        <location evidence="1">Golgi apparatus</location>
    </subcellularLocation>
</comment>
<dbReference type="PANTHER" id="PTHR18921">
    <property type="entry name" value="MYOSIN HEAVY CHAIN - RELATED"/>
    <property type="match status" value="1"/>
</dbReference>
<evidence type="ECO:0000313" key="7">
    <source>
        <dbReference type="EMBL" id="RCI05447.1"/>
    </source>
</evidence>
<evidence type="ECO:0000256" key="2">
    <source>
        <dbReference type="ARBA" id="ARBA00023034"/>
    </source>
</evidence>
<feature type="compositionally biased region" description="Basic and acidic residues" evidence="5">
    <location>
        <begin position="56"/>
        <end position="79"/>
    </location>
</feature>
<dbReference type="Proteomes" id="UP000253551">
    <property type="component" value="Unassembled WGS sequence"/>
</dbReference>
<keyword evidence="2" id="KW-0333">Golgi apparatus</keyword>
<protein>
    <recommendedName>
        <fullName evidence="6">GRIP domain-containing protein</fullName>
    </recommendedName>
</protein>
<dbReference type="Pfam" id="PF10375">
    <property type="entry name" value="GRAB"/>
    <property type="match status" value="1"/>
</dbReference>
<dbReference type="GO" id="GO:0005794">
    <property type="term" value="C:Golgi apparatus"/>
    <property type="evidence" value="ECO:0007669"/>
    <property type="project" value="UniProtKB-SubCell"/>
</dbReference>
<proteinExistence type="predicted"/>
<evidence type="ECO:0000256" key="5">
    <source>
        <dbReference type="SAM" id="MobiDB-lite"/>
    </source>
</evidence>
<evidence type="ECO:0000259" key="6">
    <source>
        <dbReference type="PROSITE" id="PS50913"/>
    </source>
</evidence>
<evidence type="ECO:0000256" key="1">
    <source>
        <dbReference type="ARBA" id="ARBA00004555"/>
    </source>
</evidence>
<feature type="domain" description="GRIP" evidence="6">
    <location>
        <begin position="520"/>
        <end position="571"/>
    </location>
</feature>
<feature type="coiled-coil region" evidence="4">
    <location>
        <begin position="189"/>
        <end position="501"/>
    </location>
</feature>
<evidence type="ECO:0000256" key="4">
    <source>
        <dbReference type="SAM" id="Coils"/>
    </source>
</evidence>
<keyword evidence="8" id="KW-1185">Reference proteome</keyword>
<dbReference type="AlphaFoldDB" id="A0A367KTH5"/>
<dbReference type="InterPro" id="IPR019459">
    <property type="entry name" value="GRAB"/>
</dbReference>